<dbReference type="GO" id="GO:0000151">
    <property type="term" value="C:ubiquitin ligase complex"/>
    <property type="evidence" value="ECO:0007669"/>
    <property type="project" value="TreeGrafter"/>
</dbReference>
<protein>
    <recommendedName>
        <fullName evidence="1">Defective in cullin neddylation protein</fullName>
    </recommendedName>
</protein>
<evidence type="ECO:0000256" key="1">
    <source>
        <dbReference type="RuleBase" id="RU410713"/>
    </source>
</evidence>
<dbReference type="Gene3D" id="1.10.238.200">
    <property type="entry name" value="Cullin, PONY binding domain"/>
    <property type="match status" value="1"/>
</dbReference>
<organism evidence="3 4">
    <name type="scientific">Zingiber officinale</name>
    <name type="common">Ginger</name>
    <name type="synonym">Amomum zingiber</name>
    <dbReference type="NCBI Taxonomy" id="94328"/>
    <lineage>
        <taxon>Eukaryota</taxon>
        <taxon>Viridiplantae</taxon>
        <taxon>Streptophyta</taxon>
        <taxon>Embryophyta</taxon>
        <taxon>Tracheophyta</taxon>
        <taxon>Spermatophyta</taxon>
        <taxon>Magnoliopsida</taxon>
        <taxon>Liliopsida</taxon>
        <taxon>Zingiberales</taxon>
        <taxon>Zingiberaceae</taxon>
        <taxon>Zingiber</taxon>
    </lineage>
</organism>
<comment type="function">
    <text evidence="1">Neddylation of cullins play an essential role in the regulation of SCF-type complexes activity.</text>
</comment>
<dbReference type="GO" id="GO:0032182">
    <property type="term" value="F:ubiquitin-like protein binding"/>
    <property type="evidence" value="ECO:0007669"/>
    <property type="project" value="TreeGrafter"/>
</dbReference>
<dbReference type="AlphaFoldDB" id="A0A8J5GQQ0"/>
<dbReference type="Pfam" id="PF03556">
    <property type="entry name" value="Cullin_binding"/>
    <property type="match status" value="1"/>
</dbReference>
<dbReference type="PANTHER" id="PTHR12281">
    <property type="entry name" value="RP42 RELATED"/>
    <property type="match status" value="1"/>
</dbReference>
<dbReference type="InterPro" id="IPR005176">
    <property type="entry name" value="PONY_dom"/>
</dbReference>
<proteinExistence type="predicted"/>
<dbReference type="GO" id="GO:0097602">
    <property type="term" value="F:cullin family protein binding"/>
    <property type="evidence" value="ECO:0007669"/>
    <property type="project" value="TreeGrafter"/>
</dbReference>
<keyword evidence="4" id="KW-1185">Reference proteome</keyword>
<evidence type="ECO:0000259" key="2">
    <source>
        <dbReference type="Pfam" id="PF03556"/>
    </source>
</evidence>
<dbReference type="GO" id="GO:0045116">
    <property type="term" value="P:protein neddylation"/>
    <property type="evidence" value="ECO:0007669"/>
    <property type="project" value="TreeGrafter"/>
</dbReference>
<dbReference type="SUPFAM" id="SSF51283">
    <property type="entry name" value="dUTPase-like"/>
    <property type="match status" value="1"/>
</dbReference>
<gene>
    <name evidence="3" type="ORF">ZIOFF_033652</name>
</gene>
<reference evidence="3 4" key="1">
    <citation type="submission" date="2020-08" db="EMBL/GenBank/DDBJ databases">
        <title>Plant Genome Project.</title>
        <authorList>
            <person name="Zhang R.-G."/>
        </authorList>
    </citation>
    <scope>NUCLEOTIDE SEQUENCE [LARGE SCALE GENOMIC DNA]</scope>
    <source>
        <tissue evidence="3">Rhizome</tissue>
    </source>
</reference>
<sequence>MESLAPQPFDIFEVFSRSTIFDEIGKLMSSLDLSGNSHQFNLIYDFVFFICRGDGQKNLTVNRAIAGWRLVLSGRFRLLCQWCNFVEVRIQILHRQQEGTMALIVFRDNRWQGDQTILATMEVVLTHGSKMIYVISEIMMTIGDFYRNIQLSILTRGYEAWHNSEANLLITRGLVGRLSNTPNVGFAYEIQGVVDYLTSYGVNALPGRSLSTRHLQGLNWVINPTQIINPMQPSEVSSQTLMDGRISLSFKNYAVAQLVEQPSYNEKDEEVQEVLAVLIQIKPGIFTNFDGTKEEYYEEYDDFEENSKGKRIIENETRYPSQTDPHILVNKISQHAVLPQQQTLASAGLDISASHTTIIEPYGRELIHTELRIEIPDGYYD</sequence>
<feature type="domain" description="DCUN1" evidence="2">
    <location>
        <begin position="36"/>
        <end position="89"/>
    </location>
</feature>
<dbReference type="InterPro" id="IPR014764">
    <property type="entry name" value="DCN-prot"/>
</dbReference>
<dbReference type="InterPro" id="IPR036157">
    <property type="entry name" value="dUTPase-like_sf"/>
</dbReference>
<evidence type="ECO:0000313" key="3">
    <source>
        <dbReference type="EMBL" id="KAG6508278.1"/>
    </source>
</evidence>
<dbReference type="Proteomes" id="UP000734854">
    <property type="component" value="Unassembled WGS sequence"/>
</dbReference>
<dbReference type="Gene3D" id="2.70.40.10">
    <property type="match status" value="1"/>
</dbReference>
<dbReference type="PANTHER" id="PTHR12281:SF31">
    <property type="entry name" value="DCN1-LIKE PROTEIN 3"/>
    <property type="match status" value="1"/>
</dbReference>
<comment type="caution">
    <text evidence="3">The sequence shown here is derived from an EMBL/GenBank/DDBJ whole genome shotgun (WGS) entry which is preliminary data.</text>
</comment>
<dbReference type="EMBL" id="JACMSC010000009">
    <property type="protein sequence ID" value="KAG6508278.1"/>
    <property type="molecule type" value="Genomic_DNA"/>
</dbReference>
<name>A0A8J5GQQ0_ZINOF</name>
<dbReference type="GO" id="GO:0031624">
    <property type="term" value="F:ubiquitin conjugating enzyme binding"/>
    <property type="evidence" value="ECO:0007669"/>
    <property type="project" value="TreeGrafter"/>
</dbReference>
<dbReference type="InterPro" id="IPR042460">
    <property type="entry name" value="DCN1-like_PONY"/>
</dbReference>
<evidence type="ECO:0000313" key="4">
    <source>
        <dbReference type="Proteomes" id="UP000734854"/>
    </source>
</evidence>
<accession>A0A8J5GQQ0</accession>